<evidence type="ECO:0000256" key="1">
    <source>
        <dbReference type="SAM" id="MobiDB-lite"/>
    </source>
</evidence>
<accession>A0AAW1RRI3</accession>
<dbReference type="Proteomes" id="UP001485043">
    <property type="component" value="Unassembled WGS sequence"/>
</dbReference>
<keyword evidence="3" id="KW-1185">Reference proteome</keyword>
<name>A0AAW1RRI3_9CHLO</name>
<feature type="compositionally biased region" description="Low complexity" evidence="1">
    <location>
        <begin position="75"/>
        <end position="85"/>
    </location>
</feature>
<comment type="caution">
    <text evidence="2">The sequence shown here is derived from an EMBL/GenBank/DDBJ whole genome shotgun (WGS) entry which is preliminary data.</text>
</comment>
<reference evidence="2 3" key="1">
    <citation type="journal article" date="2024" name="Nat. Commun.">
        <title>Phylogenomics reveals the evolutionary origins of lichenization in chlorophyte algae.</title>
        <authorList>
            <person name="Puginier C."/>
            <person name="Libourel C."/>
            <person name="Otte J."/>
            <person name="Skaloud P."/>
            <person name="Haon M."/>
            <person name="Grisel S."/>
            <person name="Petersen M."/>
            <person name="Berrin J.G."/>
            <person name="Delaux P.M."/>
            <person name="Dal Grande F."/>
            <person name="Keller J."/>
        </authorList>
    </citation>
    <scope>NUCLEOTIDE SEQUENCE [LARGE SCALE GENOMIC DNA]</scope>
    <source>
        <strain evidence="2 3">SAG 2523</strain>
    </source>
</reference>
<evidence type="ECO:0000313" key="2">
    <source>
        <dbReference type="EMBL" id="KAK9836397.1"/>
    </source>
</evidence>
<protein>
    <submittedName>
        <fullName evidence="2">Uncharacterized protein</fullName>
    </submittedName>
</protein>
<feature type="region of interest" description="Disordered" evidence="1">
    <location>
        <begin position="1"/>
        <end position="104"/>
    </location>
</feature>
<feature type="compositionally biased region" description="Polar residues" evidence="1">
    <location>
        <begin position="91"/>
        <end position="104"/>
    </location>
</feature>
<evidence type="ECO:0000313" key="3">
    <source>
        <dbReference type="Proteomes" id="UP001485043"/>
    </source>
</evidence>
<sequence>MAEIARQRPSSRGQLRCGRLGAGHASSAPGQAHHDHQAGSSWDPKGLPQEHTVPPPRNDTSATQAVSERDMEVGSPSSSSDWSLSGLTDLPGNSRQRPPASVTG</sequence>
<gene>
    <name evidence="2" type="ORF">WJX84_007307</name>
</gene>
<proteinExistence type="predicted"/>
<dbReference type="EMBL" id="JALJOV010002002">
    <property type="protein sequence ID" value="KAK9836397.1"/>
    <property type="molecule type" value="Genomic_DNA"/>
</dbReference>
<dbReference type="AlphaFoldDB" id="A0AAW1RRI3"/>
<organism evidence="2 3">
    <name type="scientific">Apatococcus fuscideae</name>
    <dbReference type="NCBI Taxonomy" id="2026836"/>
    <lineage>
        <taxon>Eukaryota</taxon>
        <taxon>Viridiplantae</taxon>
        <taxon>Chlorophyta</taxon>
        <taxon>core chlorophytes</taxon>
        <taxon>Trebouxiophyceae</taxon>
        <taxon>Chlorellales</taxon>
        <taxon>Chlorellaceae</taxon>
        <taxon>Apatococcus</taxon>
    </lineage>
</organism>